<gene>
    <name evidence="1" type="ORF">LCGC14_1081580</name>
</gene>
<reference evidence="1" key="1">
    <citation type="journal article" date="2015" name="Nature">
        <title>Complex archaea that bridge the gap between prokaryotes and eukaryotes.</title>
        <authorList>
            <person name="Spang A."/>
            <person name="Saw J.H."/>
            <person name="Jorgensen S.L."/>
            <person name="Zaremba-Niedzwiedzka K."/>
            <person name="Martijn J."/>
            <person name="Lind A.E."/>
            <person name="van Eijk R."/>
            <person name="Schleper C."/>
            <person name="Guy L."/>
            <person name="Ettema T.J."/>
        </authorList>
    </citation>
    <scope>NUCLEOTIDE SEQUENCE</scope>
</reference>
<proteinExistence type="predicted"/>
<organism evidence="1">
    <name type="scientific">marine sediment metagenome</name>
    <dbReference type="NCBI Taxonomy" id="412755"/>
    <lineage>
        <taxon>unclassified sequences</taxon>
        <taxon>metagenomes</taxon>
        <taxon>ecological metagenomes</taxon>
    </lineage>
</organism>
<name>A0A0F9N2N4_9ZZZZ</name>
<comment type="caution">
    <text evidence="1">The sequence shown here is derived from an EMBL/GenBank/DDBJ whole genome shotgun (WGS) entry which is preliminary data.</text>
</comment>
<protein>
    <submittedName>
        <fullName evidence="1">Uncharacterized protein</fullName>
    </submittedName>
</protein>
<evidence type="ECO:0000313" key="1">
    <source>
        <dbReference type="EMBL" id="KKN06012.1"/>
    </source>
</evidence>
<accession>A0A0F9N2N4</accession>
<dbReference type="EMBL" id="LAZR01004736">
    <property type="protein sequence ID" value="KKN06012.1"/>
    <property type="molecule type" value="Genomic_DNA"/>
</dbReference>
<dbReference type="AlphaFoldDB" id="A0A0F9N2N4"/>
<sequence length="63" mass="7266">MEEQTLSNGGMGMNEEEFIRRVSKAIKQELGDYCQITTFRTHDRIAVSFEDSDDAFDMSVEKQ</sequence>